<dbReference type="PANTHER" id="PTHR43800:SF1">
    <property type="entry name" value="PEPTIDYL-LYSINE N-ACETYLTRANSFERASE YJAB"/>
    <property type="match status" value="1"/>
</dbReference>
<evidence type="ECO:0000313" key="5">
    <source>
        <dbReference type="EMBL" id="CAA0104431.1"/>
    </source>
</evidence>
<feature type="region of interest" description="Disordered" evidence="3">
    <location>
        <begin position="1"/>
        <end position="22"/>
    </location>
</feature>
<keyword evidence="2" id="KW-0012">Acyltransferase</keyword>
<dbReference type="GO" id="GO:0016747">
    <property type="term" value="F:acyltransferase activity, transferring groups other than amino-acyl groups"/>
    <property type="evidence" value="ECO:0007669"/>
    <property type="project" value="InterPro"/>
</dbReference>
<organism evidence="5 6">
    <name type="scientific">BD1-7 clade bacterium</name>
    <dbReference type="NCBI Taxonomy" id="2029982"/>
    <lineage>
        <taxon>Bacteria</taxon>
        <taxon>Pseudomonadati</taxon>
        <taxon>Pseudomonadota</taxon>
        <taxon>Gammaproteobacteria</taxon>
        <taxon>Cellvibrionales</taxon>
        <taxon>Spongiibacteraceae</taxon>
        <taxon>BD1-7 clade</taxon>
    </lineage>
</organism>
<dbReference type="Proteomes" id="UP000441399">
    <property type="component" value="Unassembled WGS sequence"/>
</dbReference>
<dbReference type="InterPro" id="IPR016181">
    <property type="entry name" value="Acyl_CoA_acyltransferase"/>
</dbReference>
<keyword evidence="6" id="KW-1185">Reference proteome</keyword>
<dbReference type="InterPro" id="IPR000182">
    <property type="entry name" value="GNAT_dom"/>
</dbReference>
<sequence>MEIRKSGNQEIRKSGNQEIRKSETQDLEQLKALSRKTISICYPCFMGDEVVSGYINSGASDEEIEKHSENTYVAINADVILGYVVVIDNLVHIMMVDPSQQRIGIGCQLLEFAENDIRKNGFTPTLETFENNTQAVNFYLKNGWTITQKKKDSDFDFVRVYFNKES</sequence>
<dbReference type="PANTHER" id="PTHR43800">
    <property type="entry name" value="PEPTIDYL-LYSINE N-ACETYLTRANSFERASE YJAB"/>
    <property type="match status" value="1"/>
</dbReference>
<accession>A0A5S9PJP0</accession>
<dbReference type="SUPFAM" id="SSF55729">
    <property type="entry name" value="Acyl-CoA N-acyltransferases (Nat)"/>
    <property type="match status" value="1"/>
</dbReference>
<dbReference type="CDD" id="cd04301">
    <property type="entry name" value="NAT_SF"/>
    <property type="match status" value="1"/>
</dbReference>
<name>A0A5S9PJP0_9GAMM</name>
<dbReference type="Pfam" id="PF13673">
    <property type="entry name" value="Acetyltransf_10"/>
    <property type="match status" value="1"/>
</dbReference>
<evidence type="ECO:0000256" key="3">
    <source>
        <dbReference type="SAM" id="MobiDB-lite"/>
    </source>
</evidence>
<dbReference type="PROSITE" id="PS51186">
    <property type="entry name" value="GNAT"/>
    <property type="match status" value="1"/>
</dbReference>
<evidence type="ECO:0000313" key="6">
    <source>
        <dbReference type="Proteomes" id="UP000441399"/>
    </source>
</evidence>
<protein>
    <recommendedName>
        <fullName evidence="4">N-acetyltransferase domain-containing protein</fullName>
    </recommendedName>
</protein>
<dbReference type="EMBL" id="CACSIO010000012">
    <property type="protein sequence ID" value="CAA0104431.1"/>
    <property type="molecule type" value="Genomic_DNA"/>
</dbReference>
<dbReference type="OrthoDB" id="9789605at2"/>
<evidence type="ECO:0000256" key="1">
    <source>
        <dbReference type="ARBA" id="ARBA00022679"/>
    </source>
</evidence>
<evidence type="ECO:0000259" key="4">
    <source>
        <dbReference type="PROSITE" id="PS51186"/>
    </source>
</evidence>
<keyword evidence="1" id="KW-0808">Transferase</keyword>
<dbReference type="AlphaFoldDB" id="A0A5S9PJP0"/>
<proteinExistence type="predicted"/>
<gene>
    <name evidence="5" type="ORF">OPDIPICF_00849</name>
</gene>
<reference evidence="5 6" key="1">
    <citation type="submission" date="2019-11" db="EMBL/GenBank/DDBJ databases">
        <authorList>
            <person name="Holert J."/>
        </authorList>
    </citation>
    <scope>NUCLEOTIDE SEQUENCE [LARGE SCALE GENOMIC DNA]</scope>
    <source>
        <strain evidence="5">SB11_3</strain>
    </source>
</reference>
<evidence type="ECO:0000256" key="2">
    <source>
        <dbReference type="ARBA" id="ARBA00023315"/>
    </source>
</evidence>
<dbReference type="Gene3D" id="3.40.630.30">
    <property type="match status" value="1"/>
</dbReference>
<feature type="domain" description="N-acetyltransferase" evidence="4">
    <location>
        <begin position="17"/>
        <end position="165"/>
    </location>
</feature>